<protein>
    <submittedName>
        <fullName evidence="2">Uncharacterized protein</fullName>
    </submittedName>
</protein>
<reference evidence="2 3" key="1">
    <citation type="submission" date="2015-07" db="EMBL/GenBank/DDBJ databases">
        <title>High-quality genome of monoxenous trypanosomatid Leptomonas pyrrhocoris.</title>
        <authorList>
            <person name="Flegontov P."/>
            <person name="Butenko A."/>
            <person name="Firsov S."/>
            <person name="Vlcek C."/>
            <person name="Logacheva M.D."/>
            <person name="Field M."/>
            <person name="Filatov D."/>
            <person name="Flegontova O."/>
            <person name="Gerasimov E."/>
            <person name="Jackson A.P."/>
            <person name="Kelly S."/>
            <person name="Opperdoes F."/>
            <person name="O'Reilly A."/>
            <person name="Votypka J."/>
            <person name="Yurchenko V."/>
            <person name="Lukes J."/>
        </authorList>
    </citation>
    <scope>NUCLEOTIDE SEQUENCE [LARGE SCALE GENOMIC DNA]</scope>
    <source>
        <strain evidence="2">H10</strain>
    </source>
</reference>
<organism evidence="2 3">
    <name type="scientific">Leptomonas pyrrhocoris</name>
    <name type="common">Firebug parasite</name>
    <dbReference type="NCBI Taxonomy" id="157538"/>
    <lineage>
        <taxon>Eukaryota</taxon>
        <taxon>Discoba</taxon>
        <taxon>Euglenozoa</taxon>
        <taxon>Kinetoplastea</taxon>
        <taxon>Metakinetoplastina</taxon>
        <taxon>Trypanosomatida</taxon>
        <taxon>Trypanosomatidae</taxon>
        <taxon>Leishmaniinae</taxon>
        <taxon>Leptomonas</taxon>
    </lineage>
</organism>
<sequence>MLQNLDDITKDALHSFSDALAQAQQTLQQDQARLDSTAELLHALSHENNELRTRKVHNTQELQRLNALRAEKAKLTRQTQHKRANVQSCLAHMQQLKEPRLALMTEVERQRRDVMALRKHYCTRAAQVHGYVTHLLAPQNSLESLRRQLAQVQGQRQEGEAAVEQLREKLAELQREATAFRAARQSWQAEDQGGEACTAEDEKERAGKHVHSCFPCAALGGDAATEEMAKDSIRAATSRTTPLTEADKLQSLTAQRAAQQATITASQLQYTQEEAELQRCRAELKQLVLQLCGDIEGADAAQQEEQKSYHDALNTAVGVGARRTCASCHRDFLQDFS</sequence>
<evidence type="ECO:0000313" key="2">
    <source>
        <dbReference type="EMBL" id="KPA78906.1"/>
    </source>
</evidence>
<evidence type="ECO:0000256" key="1">
    <source>
        <dbReference type="SAM" id="Coils"/>
    </source>
</evidence>
<dbReference type="EMBL" id="LGTL01000012">
    <property type="protein sequence ID" value="KPA78906.1"/>
    <property type="molecule type" value="Genomic_DNA"/>
</dbReference>
<dbReference type="OrthoDB" id="267120at2759"/>
<accession>A0A0M9FZ89</accession>
<keyword evidence="1" id="KW-0175">Coiled coil</keyword>
<name>A0A0M9FZ89_LEPPY</name>
<dbReference type="AlphaFoldDB" id="A0A0M9FZ89"/>
<dbReference type="OMA" id="CQEIEGA"/>
<evidence type="ECO:0000313" key="3">
    <source>
        <dbReference type="Proteomes" id="UP000037923"/>
    </source>
</evidence>
<proteinExistence type="predicted"/>
<comment type="caution">
    <text evidence="2">The sequence shown here is derived from an EMBL/GenBank/DDBJ whole genome shotgun (WGS) entry which is preliminary data.</text>
</comment>
<feature type="coiled-coil region" evidence="1">
    <location>
        <begin position="20"/>
        <end position="85"/>
    </location>
</feature>
<dbReference type="GeneID" id="26906260"/>
<feature type="coiled-coil region" evidence="1">
    <location>
        <begin position="142"/>
        <end position="190"/>
    </location>
</feature>
<keyword evidence="3" id="KW-1185">Reference proteome</keyword>
<dbReference type="VEuPathDB" id="TriTrypDB:LpyrH10_12_1480"/>
<dbReference type="Proteomes" id="UP000037923">
    <property type="component" value="Unassembled WGS sequence"/>
</dbReference>
<dbReference type="RefSeq" id="XP_015657345.1">
    <property type="nucleotide sequence ID" value="XM_015804211.1"/>
</dbReference>
<gene>
    <name evidence="2" type="ORF">ABB37_05970</name>
</gene>